<gene>
    <name evidence="1" type="ORF">HC235_08280</name>
</gene>
<reference evidence="1 2" key="1">
    <citation type="journal article" date="2020" name="Nat. Commun.">
        <title>The structures of two archaeal type IV pili illuminate evolutionary relationships.</title>
        <authorList>
            <person name="Wang F."/>
            <person name="Baquero D.P."/>
            <person name="Su Z."/>
            <person name="Beltran L.C."/>
            <person name="Prangishvili D."/>
            <person name="Krupovic M."/>
            <person name="Egelman E.H."/>
        </authorList>
    </citation>
    <scope>NUCLEOTIDE SEQUENCE [LARGE SCALE GENOMIC DNA]</scope>
    <source>
        <strain evidence="1 2">2GA</strain>
    </source>
</reference>
<dbReference type="OMA" id="WPEIADV"/>
<dbReference type="RefSeq" id="WP_011899847.1">
    <property type="nucleotide sequence ID" value="NZ_JAAVJF010000003.1"/>
</dbReference>
<dbReference type="EMBL" id="JAAVJF010000003">
    <property type="protein sequence ID" value="NYR15927.1"/>
    <property type="molecule type" value="Genomic_DNA"/>
</dbReference>
<organism evidence="1 2">
    <name type="scientific">Pyrobaculum arsenaticum</name>
    <dbReference type="NCBI Taxonomy" id="121277"/>
    <lineage>
        <taxon>Archaea</taxon>
        <taxon>Thermoproteota</taxon>
        <taxon>Thermoprotei</taxon>
        <taxon>Thermoproteales</taxon>
        <taxon>Thermoproteaceae</taxon>
        <taxon>Pyrobaculum</taxon>
    </lineage>
</organism>
<evidence type="ECO:0000313" key="1">
    <source>
        <dbReference type="EMBL" id="NYR15927.1"/>
    </source>
</evidence>
<dbReference type="GeneID" id="5055800"/>
<dbReference type="Proteomes" id="UP000554766">
    <property type="component" value="Unassembled WGS sequence"/>
</dbReference>
<evidence type="ECO:0000313" key="2">
    <source>
        <dbReference type="Proteomes" id="UP000554766"/>
    </source>
</evidence>
<sequence length="150" mass="15985">MTMSLLPSASVKARGSSGQYTRVEAPLMLITAKESQLTWSGQTLAAIVKDALKNIGAPVISVEMRHDESLGLYAVALLDCDAGEALKRWPEIADVARELEIPIFVAWTRGGETPPEEAGAYAGSALAKMGVFLATRGSVDVLKALREERG</sequence>
<comment type="caution">
    <text evidence="1">The sequence shown here is derived from an EMBL/GenBank/DDBJ whole genome shotgun (WGS) entry which is preliminary data.</text>
</comment>
<protein>
    <submittedName>
        <fullName evidence="1">Uncharacterized protein</fullName>
    </submittedName>
</protein>
<keyword evidence="2" id="KW-1185">Reference proteome</keyword>
<name>A0A7L4PBV2_9CREN</name>
<proteinExistence type="predicted"/>
<accession>A0A7L4PBV2</accession>
<dbReference type="AlphaFoldDB" id="A0A7L4PBV2"/>